<evidence type="ECO:0000313" key="13">
    <source>
        <dbReference type="Proteomes" id="UP001430701"/>
    </source>
</evidence>
<accession>Z9JJ30</accession>
<dbReference type="CDD" id="cd11386">
    <property type="entry name" value="MCP_signal"/>
    <property type="match status" value="1"/>
</dbReference>
<dbReference type="InterPro" id="IPR004090">
    <property type="entry name" value="Chemotax_Me-accpt_rcpt"/>
</dbReference>
<reference evidence="10 12" key="1">
    <citation type="journal article" date="2014" name="Genome Announc.">
        <title>Draft Genome Sequence of Xylella fastidiosa Pear Leaf Scorch Strain in Taiwan.</title>
        <authorList>
            <person name="Su C.C."/>
            <person name="Deng W.L."/>
            <person name="Jan F.J."/>
            <person name="Chang C.J."/>
            <person name="Huang H."/>
            <person name="Chen J."/>
        </authorList>
    </citation>
    <scope>NUCLEOTIDE SEQUENCE [LARGE SCALE GENOMIC DNA]</scope>
    <source>
        <strain evidence="10 12">PLS229</strain>
    </source>
</reference>
<comment type="subcellular location">
    <subcellularLocation>
        <location evidence="1">Membrane</location>
        <topology evidence="1">Multi-pass membrane protein</topology>
    </subcellularLocation>
</comment>
<dbReference type="AlphaFoldDB" id="Z9JJ30"/>
<protein>
    <submittedName>
        <fullName evidence="11">Methyl-accepting chemotaxis protein</fullName>
    </submittedName>
    <submittedName>
        <fullName evidence="10">Pilus biogenesis protein</fullName>
    </submittedName>
</protein>
<evidence type="ECO:0000313" key="10">
    <source>
        <dbReference type="EMBL" id="EWS77767.1"/>
    </source>
</evidence>
<feature type="transmembrane region" description="Helical" evidence="8">
    <location>
        <begin position="20"/>
        <end position="41"/>
    </location>
</feature>
<evidence type="ECO:0000256" key="1">
    <source>
        <dbReference type="ARBA" id="ARBA00004141"/>
    </source>
</evidence>
<evidence type="ECO:0000259" key="9">
    <source>
        <dbReference type="PROSITE" id="PS50111"/>
    </source>
</evidence>
<keyword evidence="5 7" id="KW-0807">Transducer</keyword>
<dbReference type="OrthoDB" id="9177152at2"/>
<evidence type="ECO:0000256" key="3">
    <source>
        <dbReference type="ARBA" id="ARBA00022989"/>
    </source>
</evidence>
<evidence type="ECO:0000256" key="2">
    <source>
        <dbReference type="ARBA" id="ARBA00022692"/>
    </source>
</evidence>
<sequence length="680" mass="72612">MSSSPSVRNSKKLGSVSTSFWMGLLLLSIIVLSANIGVATWQGRRLAGASADVANLQVLSQQLVSQGREAVAGDSKAFAHFKEIKSKIEGTLRELEARYGNESSVSGALLQLKSTWEPLSKNAQQLIASEPATLVLASNADRFVGNVPQLQAQLNEVVRAMTASSAPPSQFYNTLQQVVVAGTMARRVAEMRASGSGAVAAGDALARDSVMFTRMLDGLRNGNQELGISPVRNDATLAALAKSQSLWMTMKKDVDTILATSHQLFVAQSSIDALVNGSGKLLEDSNKLFHAFSTFGFGSIRDMRLFPNFWLTLIFGVLSLVSIIGFVWSTVLARSREQEQRYQAQVEFNSRNQQAIMRLLEEIISIGEGDLTVKASVTEEMTGAIADAINCAVDELRQLVATINTTSAKVAVSTNETQSTAMRLAEAAGHQANQITTVSERISEIAASIEQVSRNSTESAEVAQRSVVIAAEGAGVVRETIQGMDQIRDQIQETSKRIKRLGESSQEIGSIVELINDISEQTNILALNAAVQAASAGEAGRGFAIVADEVQRLAERTSGATRRIESLVRTIQVDTNEAVNSMEQTTAEVVSGARLAEDAGTALIEIEHVSNALNNLIKNISIAAHQQAAAATDITQTMGVIRQITAQTSQGAGKTAESIGRLAELAAELRRSAANFKLPA</sequence>
<dbReference type="STRING" id="1444770.AF72_09045"/>
<dbReference type="PANTHER" id="PTHR32089:SF119">
    <property type="entry name" value="METHYL-ACCEPTING CHEMOTAXIS PROTEIN CTPL"/>
    <property type="match status" value="1"/>
</dbReference>
<feature type="transmembrane region" description="Helical" evidence="8">
    <location>
        <begin position="309"/>
        <end position="331"/>
    </location>
</feature>
<organism evidence="10 12">
    <name type="scientific">Xylella taiwanensis</name>
    <dbReference type="NCBI Taxonomy" id="1444770"/>
    <lineage>
        <taxon>Bacteria</taxon>
        <taxon>Pseudomonadati</taxon>
        <taxon>Pseudomonadota</taxon>
        <taxon>Gammaproteobacteria</taxon>
        <taxon>Lysobacterales</taxon>
        <taxon>Lysobacteraceae</taxon>
        <taxon>Xylella</taxon>
    </lineage>
</organism>
<dbReference type="SMART" id="SM00283">
    <property type="entry name" value="MA"/>
    <property type="match status" value="1"/>
</dbReference>
<evidence type="ECO:0000313" key="12">
    <source>
        <dbReference type="Proteomes" id="UP000020406"/>
    </source>
</evidence>
<keyword evidence="3 8" id="KW-1133">Transmembrane helix</keyword>
<dbReference type="Gene3D" id="1.10.287.950">
    <property type="entry name" value="Methyl-accepting chemotaxis protein"/>
    <property type="match status" value="1"/>
</dbReference>
<dbReference type="PROSITE" id="PS50111">
    <property type="entry name" value="CHEMOTAXIS_TRANSDUC_2"/>
    <property type="match status" value="1"/>
</dbReference>
<evidence type="ECO:0000256" key="5">
    <source>
        <dbReference type="ARBA" id="ARBA00023224"/>
    </source>
</evidence>
<dbReference type="Pfam" id="PF00015">
    <property type="entry name" value="MCPsignal"/>
    <property type="match status" value="1"/>
</dbReference>
<dbReference type="GO" id="GO:0007165">
    <property type="term" value="P:signal transduction"/>
    <property type="evidence" value="ECO:0007669"/>
    <property type="project" value="UniProtKB-KW"/>
</dbReference>
<dbReference type="eggNOG" id="COG0840">
    <property type="taxonomic scope" value="Bacteria"/>
</dbReference>
<gene>
    <name evidence="10" type="ORF">AF72_09045</name>
    <name evidence="11" type="ORF">LPH55_11435</name>
</gene>
<dbReference type="SUPFAM" id="SSF58104">
    <property type="entry name" value="Methyl-accepting chemotaxis protein (MCP) signaling domain"/>
    <property type="match status" value="1"/>
</dbReference>
<comment type="caution">
    <text evidence="10">The sequence shown here is derived from an EMBL/GenBank/DDBJ whole genome shotgun (WGS) entry which is preliminary data.</text>
</comment>
<dbReference type="EMBL" id="JAJPPU010000004">
    <property type="protein sequence ID" value="MCD8474049.1"/>
    <property type="molecule type" value="Genomic_DNA"/>
</dbReference>
<dbReference type="Proteomes" id="UP000020406">
    <property type="component" value="Unassembled WGS sequence"/>
</dbReference>
<dbReference type="PATRIC" id="fig|1444770.3.peg.2140"/>
<proteinExistence type="inferred from homology"/>
<dbReference type="Proteomes" id="UP001430701">
    <property type="component" value="Unassembled WGS sequence"/>
</dbReference>
<dbReference type="PRINTS" id="PR00260">
    <property type="entry name" value="CHEMTRNSDUCR"/>
</dbReference>
<comment type="similarity">
    <text evidence="6">Belongs to the methyl-accepting chemotaxis (MCP) protein family.</text>
</comment>
<dbReference type="GeneID" id="68900957"/>
<keyword evidence="4 8" id="KW-0472">Membrane</keyword>
<reference evidence="11" key="2">
    <citation type="submission" date="2021-11" db="EMBL/GenBank/DDBJ databases">
        <title>Genome sequence of Xylella taiwanensis PLS432.</title>
        <authorList>
            <person name="Weng L.-W."/>
            <person name="Su C.-C."/>
            <person name="Tsai C.-W."/>
            <person name="Kuo C.-H."/>
        </authorList>
    </citation>
    <scope>NUCLEOTIDE SEQUENCE</scope>
    <source>
        <strain evidence="11">PLS432</strain>
    </source>
</reference>
<name>Z9JJ30_9GAMM</name>
<evidence type="ECO:0000256" key="4">
    <source>
        <dbReference type="ARBA" id="ARBA00023136"/>
    </source>
</evidence>
<dbReference type="KEGG" id="xtw:AB672_06600"/>
<evidence type="ECO:0000256" key="8">
    <source>
        <dbReference type="SAM" id="Phobius"/>
    </source>
</evidence>
<dbReference type="RefSeq" id="WP_038271594.1">
    <property type="nucleotide sequence ID" value="NZ_CP053627.1"/>
</dbReference>
<dbReference type="GO" id="GO:0004888">
    <property type="term" value="F:transmembrane signaling receptor activity"/>
    <property type="evidence" value="ECO:0007669"/>
    <property type="project" value="InterPro"/>
</dbReference>
<dbReference type="EMBL" id="JDSQ01000014">
    <property type="protein sequence ID" value="EWS77767.1"/>
    <property type="molecule type" value="Genomic_DNA"/>
</dbReference>
<evidence type="ECO:0000256" key="7">
    <source>
        <dbReference type="PROSITE-ProRule" id="PRU00284"/>
    </source>
</evidence>
<keyword evidence="2 8" id="KW-0812">Transmembrane</keyword>
<evidence type="ECO:0000256" key="6">
    <source>
        <dbReference type="ARBA" id="ARBA00029447"/>
    </source>
</evidence>
<dbReference type="GO" id="GO:0006935">
    <property type="term" value="P:chemotaxis"/>
    <property type="evidence" value="ECO:0007669"/>
    <property type="project" value="InterPro"/>
</dbReference>
<evidence type="ECO:0000313" key="11">
    <source>
        <dbReference type="EMBL" id="MCD8474049.1"/>
    </source>
</evidence>
<feature type="domain" description="Methyl-accepting transducer" evidence="9">
    <location>
        <begin position="406"/>
        <end position="642"/>
    </location>
</feature>
<dbReference type="GO" id="GO:0016020">
    <property type="term" value="C:membrane"/>
    <property type="evidence" value="ECO:0007669"/>
    <property type="project" value="UniProtKB-SubCell"/>
</dbReference>
<dbReference type="PANTHER" id="PTHR32089">
    <property type="entry name" value="METHYL-ACCEPTING CHEMOTAXIS PROTEIN MCPB"/>
    <property type="match status" value="1"/>
</dbReference>
<keyword evidence="13" id="KW-1185">Reference proteome</keyword>
<dbReference type="InterPro" id="IPR004089">
    <property type="entry name" value="MCPsignal_dom"/>
</dbReference>